<dbReference type="KEGG" id="gph:GEMMAAP_18880"/>
<name>A0A145Q622_9BACT</name>
<reference evidence="5 6" key="1">
    <citation type="journal article" date="2014" name="Proc. Natl. Acad. Sci. U.S.A.">
        <title>Functional type 2 photosynthetic reaction centers found in the rare bacterial phylum Gemmatimonadetes.</title>
        <authorList>
            <person name="Zeng Y."/>
            <person name="Feng F."/>
            <person name="Medova H."/>
            <person name="Dean J."/>
            <person name="Koblizek M."/>
        </authorList>
    </citation>
    <scope>NUCLEOTIDE SEQUENCE [LARGE SCALE GENOMIC DNA]</scope>
    <source>
        <strain evidence="5 6">AP64</strain>
    </source>
</reference>
<dbReference type="GO" id="GO:0016020">
    <property type="term" value="C:membrane"/>
    <property type="evidence" value="ECO:0007669"/>
    <property type="project" value="InterPro"/>
</dbReference>
<dbReference type="STRING" id="1379270.GEMMAAP_18880"/>
<dbReference type="InterPro" id="IPR036890">
    <property type="entry name" value="HATPase_C_sf"/>
</dbReference>
<evidence type="ECO:0000256" key="3">
    <source>
        <dbReference type="SAM" id="SignalP"/>
    </source>
</evidence>
<dbReference type="EMBL" id="CP011454">
    <property type="protein sequence ID" value="AMW07023.1"/>
    <property type="molecule type" value="Genomic_DNA"/>
</dbReference>
<dbReference type="Pfam" id="PF06580">
    <property type="entry name" value="His_kinase"/>
    <property type="match status" value="1"/>
</dbReference>
<proteinExistence type="predicted"/>
<accession>A0A145Q622</accession>
<reference evidence="5 6" key="2">
    <citation type="journal article" date="2016" name="Environ. Microbiol. Rep.">
        <title>Metagenomic evidence for the presence of phototrophic Gemmatimonadetes bacteria in diverse environments.</title>
        <authorList>
            <person name="Zeng Y."/>
            <person name="Baumbach J."/>
            <person name="Barbosa E.G."/>
            <person name="Azevedo V."/>
            <person name="Zhang C."/>
            <person name="Koblizek M."/>
        </authorList>
    </citation>
    <scope>NUCLEOTIDE SEQUENCE [LARGE SCALE GENOMIC DNA]</scope>
    <source>
        <strain evidence="5 6">AP64</strain>
    </source>
</reference>
<keyword evidence="1" id="KW-0175">Coiled coil</keyword>
<keyword evidence="2" id="KW-0812">Transmembrane</keyword>
<dbReference type="GO" id="GO:0000155">
    <property type="term" value="F:phosphorelay sensor kinase activity"/>
    <property type="evidence" value="ECO:0007669"/>
    <property type="project" value="InterPro"/>
</dbReference>
<protein>
    <recommendedName>
        <fullName evidence="4">Signal transduction histidine kinase internal region domain-containing protein</fullName>
    </recommendedName>
</protein>
<dbReference type="Proteomes" id="UP000076404">
    <property type="component" value="Chromosome"/>
</dbReference>
<keyword evidence="3" id="KW-0732">Signal</keyword>
<dbReference type="AlphaFoldDB" id="A0A145Q622"/>
<keyword evidence="2" id="KW-1133">Transmembrane helix</keyword>
<feature type="transmembrane region" description="Helical" evidence="2">
    <location>
        <begin position="118"/>
        <end position="140"/>
    </location>
</feature>
<dbReference type="Gene3D" id="3.30.565.10">
    <property type="entry name" value="Histidine kinase-like ATPase, C-terminal domain"/>
    <property type="match status" value="1"/>
</dbReference>
<dbReference type="InterPro" id="IPR010559">
    <property type="entry name" value="Sig_transdc_His_kin_internal"/>
</dbReference>
<dbReference type="eggNOG" id="COG2972">
    <property type="taxonomic scope" value="Bacteria"/>
</dbReference>
<keyword evidence="6" id="KW-1185">Reference proteome</keyword>
<dbReference type="PANTHER" id="PTHR34220">
    <property type="entry name" value="SENSOR HISTIDINE KINASE YPDA"/>
    <property type="match status" value="1"/>
</dbReference>
<sequence>MSASFAAVLRALPVHLAAWAAVATVHAASVWSDALRRSRTPDLSQLFGDYVLAYAPWVLFSATLHILHKRVRPPWRGVLLLSCTFFGVELVYQAWLIARDADLRPASVAAALWEMPMIFRLIDLALLLATNAVVYAIVAIRTQREADAQEQRLLADNLRLRLALEEQRLNGLRAQLEPHFLYNALNAISGLVRGDDRGLALTALQQLSRLLRYATTAVSRDWVPLSDEIGFLQEYLALQQLRFGDRLVVTYDGLESVSADHESLALLLQPLAENAIRHGVERSDTVSEILVRVAGDTGGTTVLVSNSVPAGAPPNPGLGVGLRTLRDRLDVGYKGRASMKTTVMPDRFDVCLTLPVPHDD</sequence>
<gene>
    <name evidence="5" type="ORF">GEMMAAP_18880</name>
</gene>
<feature type="transmembrane region" description="Helical" evidence="2">
    <location>
        <begin position="79"/>
        <end position="98"/>
    </location>
</feature>
<evidence type="ECO:0000256" key="2">
    <source>
        <dbReference type="SAM" id="Phobius"/>
    </source>
</evidence>
<feature type="chain" id="PRO_5007520543" description="Signal transduction histidine kinase internal region domain-containing protein" evidence="3">
    <location>
        <begin position="21"/>
        <end position="360"/>
    </location>
</feature>
<dbReference type="InterPro" id="IPR050640">
    <property type="entry name" value="Bact_2-comp_sensor_kinase"/>
</dbReference>
<evidence type="ECO:0000313" key="6">
    <source>
        <dbReference type="Proteomes" id="UP000076404"/>
    </source>
</evidence>
<feature type="signal peptide" evidence="3">
    <location>
        <begin position="1"/>
        <end position="20"/>
    </location>
</feature>
<feature type="domain" description="Signal transduction histidine kinase internal region" evidence="4">
    <location>
        <begin position="168"/>
        <end position="247"/>
    </location>
</feature>
<evidence type="ECO:0000313" key="5">
    <source>
        <dbReference type="EMBL" id="AMW07023.1"/>
    </source>
</evidence>
<keyword evidence="2" id="KW-0472">Membrane</keyword>
<feature type="coiled-coil region" evidence="1">
    <location>
        <begin position="148"/>
        <end position="175"/>
    </location>
</feature>
<dbReference type="PANTHER" id="PTHR34220:SF7">
    <property type="entry name" value="SENSOR HISTIDINE KINASE YPDA"/>
    <property type="match status" value="1"/>
</dbReference>
<evidence type="ECO:0000256" key="1">
    <source>
        <dbReference type="SAM" id="Coils"/>
    </source>
</evidence>
<dbReference type="SUPFAM" id="SSF55874">
    <property type="entry name" value="ATPase domain of HSP90 chaperone/DNA topoisomerase II/histidine kinase"/>
    <property type="match status" value="1"/>
</dbReference>
<feature type="transmembrane region" description="Helical" evidence="2">
    <location>
        <begin position="51"/>
        <end position="67"/>
    </location>
</feature>
<evidence type="ECO:0000259" key="4">
    <source>
        <dbReference type="Pfam" id="PF06580"/>
    </source>
</evidence>
<organism evidence="5 6">
    <name type="scientific">Gemmatimonas phototrophica</name>
    <dbReference type="NCBI Taxonomy" id="1379270"/>
    <lineage>
        <taxon>Bacteria</taxon>
        <taxon>Pseudomonadati</taxon>
        <taxon>Gemmatimonadota</taxon>
        <taxon>Gemmatimonadia</taxon>
        <taxon>Gemmatimonadales</taxon>
        <taxon>Gemmatimonadaceae</taxon>
        <taxon>Gemmatimonas</taxon>
    </lineage>
</organism>